<keyword evidence="3" id="KW-0813">Transport</keyword>
<evidence type="ECO:0000256" key="2">
    <source>
        <dbReference type="ARBA" id="ARBA00007935"/>
    </source>
</evidence>
<dbReference type="PANTHER" id="PTHR30472:SF58">
    <property type="entry name" value="IRON(3+)-HYDROXAMATE IMPORT SYSTEM PERMEASE PROTEIN FHUB"/>
    <property type="match status" value="1"/>
</dbReference>
<keyword evidence="4" id="KW-1003">Cell membrane</keyword>
<evidence type="ECO:0000256" key="5">
    <source>
        <dbReference type="ARBA" id="ARBA00022692"/>
    </source>
</evidence>
<reference evidence="10" key="1">
    <citation type="journal article" date="2019" name="Int. J. Syst. Evol. Microbiol.">
        <title>The Global Catalogue of Microorganisms (GCM) 10K type strain sequencing project: providing services to taxonomists for standard genome sequencing and annotation.</title>
        <authorList>
            <consortium name="The Broad Institute Genomics Platform"/>
            <consortium name="The Broad Institute Genome Sequencing Center for Infectious Disease"/>
            <person name="Wu L."/>
            <person name="Ma J."/>
        </authorList>
    </citation>
    <scope>NUCLEOTIDE SEQUENCE [LARGE SCALE GENOMIC DNA]</scope>
    <source>
        <strain evidence="10">CCM 8936</strain>
    </source>
</reference>
<keyword evidence="10" id="KW-1185">Reference proteome</keyword>
<feature type="transmembrane region" description="Helical" evidence="8">
    <location>
        <begin position="149"/>
        <end position="172"/>
    </location>
</feature>
<comment type="similarity">
    <text evidence="2">Belongs to the binding-protein-dependent transport system permease family. FecCD subfamily.</text>
</comment>
<dbReference type="PANTHER" id="PTHR30472">
    <property type="entry name" value="FERRIC ENTEROBACTIN TRANSPORT SYSTEM PERMEASE PROTEIN"/>
    <property type="match status" value="1"/>
</dbReference>
<keyword evidence="6 8" id="KW-1133">Transmembrane helix</keyword>
<evidence type="ECO:0000256" key="6">
    <source>
        <dbReference type="ARBA" id="ARBA00022989"/>
    </source>
</evidence>
<dbReference type="SUPFAM" id="SSF81345">
    <property type="entry name" value="ABC transporter involved in vitamin B12 uptake, BtuC"/>
    <property type="match status" value="1"/>
</dbReference>
<evidence type="ECO:0000313" key="9">
    <source>
        <dbReference type="EMBL" id="MFD1417640.1"/>
    </source>
</evidence>
<feature type="transmembrane region" description="Helical" evidence="8">
    <location>
        <begin position="197"/>
        <end position="218"/>
    </location>
</feature>
<comment type="subcellular location">
    <subcellularLocation>
        <location evidence="1">Cell membrane</location>
        <topology evidence="1">Multi-pass membrane protein</topology>
    </subcellularLocation>
</comment>
<evidence type="ECO:0000256" key="4">
    <source>
        <dbReference type="ARBA" id="ARBA00022475"/>
    </source>
</evidence>
<feature type="transmembrane region" description="Helical" evidence="8">
    <location>
        <begin position="309"/>
        <end position="326"/>
    </location>
</feature>
<dbReference type="Gene3D" id="1.10.3470.10">
    <property type="entry name" value="ABC transporter involved in vitamin B12 uptake, BtuC"/>
    <property type="match status" value="1"/>
</dbReference>
<evidence type="ECO:0000256" key="8">
    <source>
        <dbReference type="SAM" id="Phobius"/>
    </source>
</evidence>
<accession>A0ABW4BS85</accession>
<feature type="transmembrane region" description="Helical" evidence="8">
    <location>
        <begin position="238"/>
        <end position="267"/>
    </location>
</feature>
<comment type="caution">
    <text evidence="9">The sequence shown here is derived from an EMBL/GenBank/DDBJ whole genome shotgun (WGS) entry which is preliminary data.</text>
</comment>
<dbReference type="Pfam" id="PF01032">
    <property type="entry name" value="FecCD"/>
    <property type="match status" value="1"/>
</dbReference>
<feature type="transmembrane region" description="Helical" evidence="8">
    <location>
        <begin position="60"/>
        <end position="80"/>
    </location>
</feature>
<feature type="transmembrane region" description="Helical" evidence="8">
    <location>
        <begin position="279"/>
        <end position="297"/>
    </location>
</feature>
<feature type="transmembrane region" description="Helical" evidence="8">
    <location>
        <begin position="117"/>
        <end position="137"/>
    </location>
</feature>
<organism evidence="9 10">
    <name type="scientific">Companilactobacillus keshanensis</name>
    <dbReference type="NCBI Taxonomy" id="2486003"/>
    <lineage>
        <taxon>Bacteria</taxon>
        <taxon>Bacillati</taxon>
        <taxon>Bacillota</taxon>
        <taxon>Bacilli</taxon>
        <taxon>Lactobacillales</taxon>
        <taxon>Lactobacillaceae</taxon>
        <taxon>Companilactobacillus</taxon>
    </lineage>
</organism>
<evidence type="ECO:0000256" key="7">
    <source>
        <dbReference type="ARBA" id="ARBA00023136"/>
    </source>
</evidence>
<sequence length="332" mass="35604">MNQRLKFSIHLIVSLLLLAILIILSIRFGANKNESSTVFNAIFHFQKNNVDQQIIRNIRIPRVIGAVLIGVALAGSGVLMQSITKNPMADSGILGINSGAALMLTVSFAFFPHLSTQGTTIFSILGAAFTSILVFVISSLKKSQMSPTILVLSGMAISAFFTAISEGLALLLHLKQDLAFWHFGGVSAVSWVQLKNLGPWIAIGIVILLFLAPSMNLLHLSDDSIKSLGRNINVIRILALICVVILSGISVSLVGAVAFVGLIIPHIAKFLIGTDYRQIIPLTLILGADLTVCADLIARTINPPNETPFGLIISLVGVPFFIYLARKDGNNA</sequence>
<evidence type="ECO:0000256" key="1">
    <source>
        <dbReference type="ARBA" id="ARBA00004651"/>
    </source>
</evidence>
<gene>
    <name evidence="9" type="ORF">ACFQ42_02545</name>
</gene>
<name>A0ABW4BS85_9LACO</name>
<keyword evidence="5 8" id="KW-0812">Transmembrane</keyword>
<keyword evidence="7 8" id="KW-0472">Membrane</keyword>
<dbReference type="Proteomes" id="UP001597251">
    <property type="component" value="Unassembled WGS sequence"/>
</dbReference>
<evidence type="ECO:0000256" key="3">
    <source>
        <dbReference type="ARBA" id="ARBA00022448"/>
    </source>
</evidence>
<evidence type="ECO:0000313" key="10">
    <source>
        <dbReference type="Proteomes" id="UP001597251"/>
    </source>
</evidence>
<feature type="transmembrane region" description="Helical" evidence="8">
    <location>
        <begin position="92"/>
        <end position="111"/>
    </location>
</feature>
<dbReference type="InterPro" id="IPR037294">
    <property type="entry name" value="ABC_BtuC-like"/>
</dbReference>
<dbReference type="EMBL" id="JBHTOI010000005">
    <property type="protein sequence ID" value="MFD1417640.1"/>
    <property type="molecule type" value="Genomic_DNA"/>
</dbReference>
<feature type="transmembrane region" description="Helical" evidence="8">
    <location>
        <begin position="7"/>
        <end position="30"/>
    </location>
</feature>
<proteinExistence type="inferred from homology"/>
<protein>
    <submittedName>
        <fullName evidence="9">FecCD family ABC transporter permease</fullName>
    </submittedName>
</protein>
<dbReference type="RefSeq" id="WP_125674551.1">
    <property type="nucleotide sequence ID" value="NZ_JBHTOI010000005.1"/>
</dbReference>
<dbReference type="InterPro" id="IPR000522">
    <property type="entry name" value="ABC_transptr_permease_BtuC"/>
</dbReference>
<dbReference type="CDD" id="cd06550">
    <property type="entry name" value="TM_ABC_iron-siderophores_like"/>
    <property type="match status" value="1"/>
</dbReference>